<dbReference type="GO" id="GO:0000930">
    <property type="term" value="C:gamma-tubulin complex"/>
    <property type="evidence" value="ECO:0007669"/>
    <property type="project" value="TreeGrafter"/>
</dbReference>
<dbReference type="Pfam" id="PF19340">
    <property type="entry name" value="GCP6_N"/>
    <property type="match status" value="1"/>
</dbReference>
<comment type="similarity">
    <text evidence="2">Belongs to the TUBGCP family.</text>
</comment>
<evidence type="ECO:0000256" key="2">
    <source>
        <dbReference type="ARBA" id="ARBA00010337"/>
    </source>
</evidence>
<reference key="1">
    <citation type="submission" date="2019-01" db="UniProtKB">
        <authorList>
            <consortium name="RefSeq"/>
        </authorList>
    </citation>
    <scope>IDENTIFICATION</scope>
    <source>
        <tissue evidence="13">Cell line</tissue>
    </source>
</reference>
<dbReference type="GO" id="GO:0051225">
    <property type="term" value="P:spindle assembly"/>
    <property type="evidence" value="ECO:0007669"/>
    <property type="project" value="TreeGrafter"/>
</dbReference>
<dbReference type="GeneID" id="112935813"/>
<dbReference type="GO" id="GO:0051011">
    <property type="term" value="F:microtubule minus-end binding"/>
    <property type="evidence" value="ECO:0007669"/>
    <property type="project" value="TreeGrafter"/>
</dbReference>
<accession>A0A3Q7U0L5</accession>
<dbReference type="CTD" id="85378"/>
<feature type="region of interest" description="Disordered" evidence="7">
    <location>
        <begin position="1169"/>
        <end position="1195"/>
    </location>
</feature>
<dbReference type="Proteomes" id="UP001652641">
    <property type="component" value="Chromosome 16"/>
</dbReference>
<dbReference type="InterPro" id="IPR040457">
    <property type="entry name" value="GCP_C"/>
</dbReference>
<dbReference type="RefSeq" id="XP_025875513.2">
    <property type="nucleotide sequence ID" value="XM_026019728.2"/>
</dbReference>
<dbReference type="InterPro" id="IPR045818">
    <property type="entry name" value="GCP6_N"/>
</dbReference>
<evidence type="ECO:0000256" key="4">
    <source>
        <dbReference type="ARBA" id="ARBA00022701"/>
    </source>
</evidence>
<proteinExistence type="inferred from homology"/>
<evidence type="ECO:0000256" key="5">
    <source>
        <dbReference type="ARBA" id="ARBA00023212"/>
    </source>
</evidence>
<evidence type="ECO:0000256" key="7">
    <source>
        <dbReference type="SAM" id="MobiDB-lite"/>
    </source>
</evidence>
<feature type="compositionally biased region" description="Polar residues" evidence="7">
    <location>
        <begin position="1254"/>
        <end position="1273"/>
    </location>
</feature>
<dbReference type="KEGG" id="vvp:112935813"/>
<evidence type="ECO:0000256" key="6">
    <source>
        <dbReference type="SAM" id="Coils"/>
    </source>
</evidence>
<evidence type="ECO:0000256" key="1">
    <source>
        <dbReference type="ARBA" id="ARBA00004300"/>
    </source>
</evidence>
<keyword evidence="5" id="KW-0206">Cytoskeleton</keyword>
<feature type="domain" description="Gamma-tubulin complex component 6 N-terminal" evidence="10">
    <location>
        <begin position="30"/>
        <end position="344"/>
    </location>
</feature>
<keyword evidence="6" id="KW-0175">Coiled coil</keyword>
<dbReference type="GO" id="GO:0000922">
    <property type="term" value="C:spindle pole"/>
    <property type="evidence" value="ECO:0007669"/>
    <property type="project" value="InterPro"/>
</dbReference>
<feature type="domain" description="Gamma tubulin complex component C-terminal" evidence="8">
    <location>
        <begin position="1394"/>
        <end position="1697"/>
    </location>
</feature>
<dbReference type="GO" id="GO:0000278">
    <property type="term" value="P:mitotic cell cycle"/>
    <property type="evidence" value="ECO:0007669"/>
    <property type="project" value="TreeGrafter"/>
</dbReference>
<dbReference type="Pfam" id="PF17681">
    <property type="entry name" value="GCP_N_terminal"/>
    <property type="match status" value="1"/>
</dbReference>
<keyword evidence="4" id="KW-0493">Microtubule</keyword>
<feature type="region of interest" description="Disordered" evidence="7">
    <location>
        <begin position="922"/>
        <end position="944"/>
    </location>
</feature>
<dbReference type="Gene3D" id="1.20.120.1900">
    <property type="entry name" value="Gamma-tubulin complex, C-terminal domain"/>
    <property type="match status" value="1"/>
</dbReference>
<dbReference type="Pfam" id="PF04130">
    <property type="entry name" value="GCP_C_terminal"/>
    <property type="match status" value="1"/>
</dbReference>
<evidence type="ECO:0000259" key="10">
    <source>
        <dbReference type="Pfam" id="PF19340"/>
    </source>
</evidence>
<dbReference type="InterPro" id="IPR042241">
    <property type="entry name" value="GCP_C_sf"/>
</dbReference>
<dbReference type="InterPro" id="IPR007259">
    <property type="entry name" value="GCP"/>
</dbReference>
<dbReference type="STRING" id="9627.ENSVVUP00000034992"/>
<feature type="region of interest" description="Disordered" evidence="7">
    <location>
        <begin position="1208"/>
        <end position="1289"/>
    </location>
</feature>
<evidence type="ECO:0000313" key="13">
    <source>
        <dbReference type="RefSeq" id="XP_072597660.1"/>
    </source>
</evidence>
<sequence length="1700" mass="186883">MASVPQLLDDLCEALLPAADAQPGPRRGGRPRAKRSLKRAAYDALFSHLFREENRRARPGLPRLPVKNRVLMVSFDLRVAGLGAEADRLERLLAELEAAPSGRLAEAGPVLELLVRLAGSGPPRALRRPRDYFLHSQHVGRNVPYGGYDCSDLSAFEMAVRSLICGEECLCQDAVRGALQVMEAAPGAGLPAAGSGLFSYGDPCGDRFERDTRVSLFGALVHSRTYDMDVRLDLPPVPDSADVSGLPIKVPQSVDQSDDEGFQSASNLTPDSQSEPGVTPDIDLWDAVLTYEASKRRCWEQVGCPPGHREEPYLTEAGRDTFDRFCRLCSGELQALGGGLLQVPQPVLVKECELVKDVLNVLIGVVSTTFSLCQPAQTFVVKRGVHVSGASPESISSLLSEVAECGTHYARLSQFSLQPVLDSSCSKGLVFQAFTSGLRKYLQYYRACVLSTPPTLSLLTIGFLFKKLGRQLRYLAELCGVGTVLPGAGGEPRTAFPTGVKLLSYLYQEALDNCSNEHYPVLLSLLKTSCEPYTRFIHDWVYSGVFRDAYGEFMIQVNHEYLGFRDKFYWTHGYVLISKEVEDCVPVFLKHIAHDVYVCGKTINLLKLCCPRHYLYWSDVPVPRISVIFSPEELKEVERDCAIYVGRMERVARHSSISKEEKELRMEIAKQELIVHAREAASRVLRALSDRQTSERMALDVRKREQFQRLKEQFVKDQERRRAARQEALDDNFGHARELRDRERRLRALEEQLERKARQALVDHYSKLSAEAARREQKALWRIQRHRLASTRLRFLVEDQKHVQEMLKDVSEGKPLEPLAVIPSVGSQALFPRLAHPAGGGCSDSGYVVQQHVAEWDSPSTQTPQLLKPLAAGTHGSGPGADPGPFPEGLSIQDFLPTAGEAKQPVPTGVASVLEEALQTIGSDLPPSASSEVVGTEPPGPQEYDFRTILRPAVVPLASPGSVQTVGGGLSDEGPQLWGDSVLSPENTGVPDRQVALPHPHPPGHKSPQEGRSQAMGQVLGHVSEGSIPAGGYVSGMAPSRPRWNIHGHVSDASIKVGENVWDVASSRPRWNVHGHVSDASIKVGENVWDVAPSRPRWNVHGHVSDASIKVGENVWDVASSRPRWNVHGHVSDASIKVGENVWDVAPARPRWNIHGHVSESHVVLGALSGEGQPNAARPCESPPDHGSQSGLSLGAQSPVWEHEPQLPAETASDGACAQVAGSGSGHARGPQALLSAVAGSGDLGDGNPEEPGSGTSADTDSLSPGRPISSQEGAAAPSSPSLGEEVAAAQRWGQEQAYLRGLAEQYRLEQYPDSYEAMSEPPVAHLLHHGLPRAFALPEHPRGRSGADETAVQLSELLPLPVLMKHSITAPLAAHVSLVNKAAVDYFFGELRLEAHFEALRHFLLMEDGEFAQSLSDLLFEKLGAGQTPGELLNPLVLNSVLSKALQYSLHGDTPYAANLSFALKFLPEAFAPNAPDVLSCLELRYKVDWPLNIVVTEGCLSRYSGIFSFLLQLKLMMWTLKDICFHLKRTALVSQAAGSVQFRQLQLFKHEMQHFVKVTQGYIANQILHVTWCEFRARLAQVGDLEEIQRAHAEYLHKAVFRGLLTEKAAPVMNVIHSIFSLVLKFRSQLISQPWVPASSPRGAEHPNFALMQQSYSTFKYYSHFLFKVVTKLVNRGYQPHLEDFLLRINFNNYYQDA</sequence>
<feature type="region of interest" description="Disordered" evidence="7">
    <location>
        <begin position="963"/>
        <end position="1015"/>
    </location>
</feature>
<name>A0A3Q7U0L5_VULVU</name>
<dbReference type="GO" id="GO:0005874">
    <property type="term" value="C:microtubule"/>
    <property type="evidence" value="ECO:0007669"/>
    <property type="project" value="UniProtKB-KW"/>
</dbReference>
<keyword evidence="3" id="KW-0963">Cytoplasm</keyword>
<evidence type="ECO:0000259" key="9">
    <source>
        <dbReference type="Pfam" id="PF17681"/>
    </source>
</evidence>
<protein>
    <submittedName>
        <fullName evidence="12 13">Gamma-tubulin complex component 6</fullName>
    </submittedName>
</protein>
<evidence type="ECO:0000313" key="12">
    <source>
        <dbReference type="RefSeq" id="XP_025875513.2"/>
    </source>
</evidence>
<feature type="region of interest" description="Disordered" evidence="7">
    <location>
        <begin position="858"/>
        <end position="892"/>
    </location>
</feature>
<feature type="domain" description="Gamma tubulin complex component protein N-terminal" evidence="9">
    <location>
        <begin position="355"/>
        <end position="615"/>
    </location>
</feature>
<evidence type="ECO:0000256" key="3">
    <source>
        <dbReference type="ARBA" id="ARBA00022490"/>
    </source>
</evidence>
<dbReference type="RefSeq" id="XP_072597660.1">
    <property type="nucleotide sequence ID" value="XM_072741559.1"/>
</dbReference>
<organism evidence="11 12">
    <name type="scientific">Vulpes vulpes</name>
    <name type="common">Red fox</name>
    <dbReference type="NCBI Taxonomy" id="9627"/>
    <lineage>
        <taxon>Eukaryota</taxon>
        <taxon>Metazoa</taxon>
        <taxon>Chordata</taxon>
        <taxon>Craniata</taxon>
        <taxon>Vertebrata</taxon>
        <taxon>Euteleostomi</taxon>
        <taxon>Mammalia</taxon>
        <taxon>Eutheria</taxon>
        <taxon>Laurasiatheria</taxon>
        <taxon>Carnivora</taxon>
        <taxon>Caniformia</taxon>
        <taxon>Canidae</taxon>
        <taxon>Vulpes</taxon>
    </lineage>
</organism>
<dbReference type="GO" id="GO:0005813">
    <property type="term" value="C:centrosome"/>
    <property type="evidence" value="ECO:0007669"/>
    <property type="project" value="UniProtKB-SubCell"/>
</dbReference>
<gene>
    <name evidence="12 13" type="primary">TUBGCP6</name>
</gene>
<keyword evidence="11" id="KW-1185">Reference proteome</keyword>
<dbReference type="GO" id="GO:0007020">
    <property type="term" value="P:microtubule nucleation"/>
    <property type="evidence" value="ECO:0007669"/>
    <property type="project" value="InterPro"/>
</dbReference>
<evidence type="ECO:0000259" key="8">
    <source>
        <dbReference type="Pfam" id="PF04130"/>
    </source>
</evidence>
<dbReference type="GO" id="GO:0051321">
    <property type="term" value="P:meiotic cell cycle"/>
    <property type="evidence" value="ECO:0007669"/>
    <property type="project" value="TreeGrafter"/>
</dbReference>
<dbReference type="InterPro" id="IPR041470">
    <property type="entry name" value="GCP_N"/>
</dbReference>
<dbReference type="GO" id="GO:0043015">
    <property type="term" value="F:gamma-tubulin binding"/>
    <property type="evidence" value="ECO:0007669"/>
    <property type="project" value="InterPro"/>
</dbReference>
<feature type="coiled-coil region" evidence="6">
    <location>
        <begin position="707"/>
        <end position="759"/>
    </location>
</feature>
<feature type="region of interest" description="Disordered" evidence="7">
    <location>
        <begin position="241"/>
        <end position="279"/>
    </location>
</feature>
<feature type="compositionally biased region" description="Polar residues" evidence="7">
    <location>
        <begin position="263"/>
        <end position="276"/>
    </location>
</feature>
<reference evidence="12" key="2">
    <citation type="submission" date="2025-05" db="UniProtKB">
        <authorList>
            <consortium name="RefSeq"/>
        </authorList>
    </citation>
    <scope>IDENTIFICATION</scope>
    <source>
        <tissue evidence="12">Cell line</tissue>
    </source>
</reference>
<dbReference type="PANTHER" id="PTHR19302:SF70">
    <property type="entry name" value="GAMMA-TUBULIN COMPLEX COMPONENT 6"/>
    <property type="match status" value="1"/>
</dbReference>
<dbReference type="PANTHER" id="PTHR19302">
    <property type="entry name" value="GAMMA TUBULIN COMPLEX PROTEIN"/>
    <property type="match status" value="1"/>
</dbReference>
<evidence type="ECO:0000313" key="11">
    <source>
        <dbReference type="Proteomes" id="UP001652641"/>
    </source>
</evidence>
<dbReference type="GO" id="GO:0031122">
    <property type="term" value="P:cytoplasmic microtubule organization"/>
    <property type="evidence" value="ECO:0007669"/>
    <property type="project" value="TreeGrafter"/>
</dbReference>
<comment type="subcellular location">
    <subcellularLocation>
        <location evidence="1">Cytoplasm</location>
        <location evidence="1">Cytoskeleton</location>
        <location evidence="1">Microtubule organizing center</location>
        <location evidence="1">Centrosome</location>
    </subcellularLocation>
</comment>